<dbReference type="EMBL" id="DS995299">
    <property type="protein sequence ID" value="EDZ64660.1"/>
    <property type="molecule type" value="Genomic_DNA"/>
</dbReference>
<evidence type="ECO:0000256" key="7">
    <source>
        <dbReference type="ARBA" id="ARBA00048924"/>
    </source>
</evidence>
<dbReference type="eggNOG" id="COG0456">
    <property type="taxonomic scope" value="Bacteria"/>
</dbReference>
<comment type="pathway">
    <text evidence="1 8">Amine and polyamine biosynthesis; ectoine biosynthesis; L-ectoine from L-aspartate 4-semialdehyde: step 2/3.</text>
</comment>
<dbReference type="InterPro" id="IPR000182">
    <property type="entry name" value="GNAT_dom"/>
</dbReference>
<gene>
    <name evidence="8 10" type="primary">ectA</name>
    <name evidence="10" type="ORF">KB13_792</name>
</gene>
<accession>B6BTZ3</accession>
<dbReference type="UniPathway" id="UPA00067">
    <property type="reaction ID" value="UER00122"/>
</dbReference>
<dbReference type="Pfam" id="PF00583">
    <property type="entry name" value="Acetyltransf_1"/>
    <property type="match status" value="1"/>
</dbReference>
<dbReference type="Proteomes" id="UP000004188">
    <property type="component" value="Unassembled WGS sequence"/>
</dbReference>
<evidence type="ECO:0000256" key="3">
    <source>
        <dbReference type="ARBA" id="ARBA00012355"/>
    </source>
</evidence>
<evidence type="ECO:0000256" key="6">
    <source>
        <dbReference type="ARBA" id="ARBA00023315"/>
    </source>
</evidence>
<dbReference type="STRING" id="314607.KB13_792"/>
<protein>
    <recommendedName>
        <fullName evidence="4 8">L-2,4-diaminobutyric acid acetyltransferase</fullName>
        <shortName evidence="8">DABA acetyltransferase</shortName>
        <ecNumber evidence="3 8">2.3.1.178</ecNumber>
    </recommendedName>
</protein>
<proteinExistence type="inferred from homology"/>
<sequence length="175" mass="20186">MTIEVYSEQNIQIKKPTISYGLQIAVLVKNCPPLDLNSTYHYFIQSHYFSETCAIAVNEDDKVLGYVSGFTNPKDHKTLFIWQVAISECSRGKSLATKLIHFILRHHDIEFIETTITQDNKASQSLFKKISKDLETEITEVSFLDKSKHFSNQHDSEYLFRIGPLKTPKEKNENI</sequence>
<evidence type="ECO:0000256" key="8">
    <source>
        <dbReference type="RuleBase" id="RU365045"/>
    </source>
</evidence>
<dbReference type="InterPro" id="IPR012772">
    <property type="entry name" value="Ectoine_EctA"/>
</dbReference>
<feature type="domain" description="N-acetyltransferase" evidence="9">
    <location>
        <begin position="11"/>
        <end position="151"/>
    </location>
</feature>
<dbReference type="EC" id="2.3.1.178" evidence="3 8"/>
<evidence type="ECO:0000256" key="2">
    <source>
        <dbReference type="ARBA" id="ARBA00010712"/>
    </source>
</evidence>
<keyword evidence="5 8" id="KW-0808">Transferase</keyword>
<dbReference type="Gene3D" id="3.40.630.30">
    <property type="match status" value="1"/>
</dbReference>
<dbReference type="GO" id="GO:0019491">
    <property type="term" value="P:ectoine biosynthetic process"/>
    <property type="evidence" value="ECO:0007669"/>
    <property type="project" value="UniProtKB-UniPathway"/>
</dbReference>
<evidence type="ECO:0000313" key="10">
    <source>
        <dbReference type="EMBL" id="EDZ64660.1"/>
    </source>
</evidence>
<dbReference type="InterPro" id="IPR016181">
    <property type="entry name" value="Acyl_CoA_acyltransferase"/>
</dbReference>
<evidence type="ECO:0000256" key="5">
    <source>
        <dbReference type="ARBA" id="ARBA00022679"/>
    </source>
</evidence>
<keyword evidence="6 8" id="KW-0012">Acyltransferase</keyword>
<dbReference type="NCBIfam" id="TIGR02406">
    <property type="entry name" value="ectoine_EctA"/>
    <property type="match status" value="1"/>
</dbReference>
<comment type="catalytic activity">
    <reaction evidence="7 8">
        <text>L-2,4-diaminobutanoate + acetyl-CoA = (2S)-4-acetamido-2-aminobutanoate + CoA + H(+)</text>
        <dbReference type="Rhea" id="RHEA:16901"/>
        <dbReference type="ChEBI" id="CHEBI:15378"/>
        <dbReference type="ChEBI" id="CHEBI:57287"/>
        <dbReference type="ChEBI" id="CHEBI:57288"/>
        <dbReference type="ChEBI" id="CHEBI:58761"/>
        <dbReference type="ChEBI" id="CHEBI:58929"/>
        <dbReference type="EC" id="2.3.1.178"/>
    </reaction>
</comment>
<dbReference type="PROSITE" id="PS51186">
    <property type="entry name" value="GNAT"/>
    <property type="match status" value="1"/>
</dbReference>
<dbReference type="SUPFAM" id="SSF55729">
    <property type="entry name" value="Acyl-CoA N-acyltransferases (Nat)"/>
    <property type="match status" value="1"/>
</dbReference>
<dbReference type="HOGENOM" id="CLU_111896_0_0_4"/>
<evidence type="ECO:0000313" key="11">
    <source>
        <dbReference type="Proteomes" id="UP000004188"/>
    </source>
</evidence>
<name>B6BTZ3_9PROT</name>
<organism evidence="10 11">
    <name type="scientific">beta proteobacterium KB13</name>
    <dbReference type="NCBI Taxonomy" id="314607"/>
    <lineage>
        <taxon>Bacteria</taxon>
        <taxon>Pseudomonadati</taxon>
        <taxon>Pseudomonadota</taxon>
        <taxon>Betaproteobacteria</taxon>
        <taxon>Nitrosomonadales</taxon>
        <taxon>OM43 clade</taxon>
    </lineage>
</organism>
<evidence type="ECO:0000259" key="9">
    <source>
        <dbReference type="PROSITE" id="PS51186"/>
    </source>
</evidence>
<evidence type="ECO:0000256" key="1">
    <source>
        <dbReference type="ARBA" id="ARBA00004978"/>
    </source>
</evidence>
<dbReference type="CDD" id="cd04301">
    <property type="entry name" value="NAT_SF"/>
    <property type="match status" value="1"/>
</dbReference>
<dbReference type="AlphaFoldDB" id="B6BTZ3"/>
<reference evidence="11" key="1">
    <citation type="journal article" date="2012" name="Stand. Genomic Sci.">
        <title>Genome sequence of strain HIMB624, a cultured representative from the OM43 clade of marine Betaproteobacteria.</title>
        <authorList>
            <person name="Huggett M.J."/>
            <person name="Hayakawa D.H."/>
            <person name="Rappe M.S."/>
        </authorList>
    </citation>
    <scope>NUCLEOTIDE SEQUENCE [LARGE SCALE GENOMIC DNA]</scope>
    <source>
        <strain evidence="11">KB13</strain>
    </source>
</reference>
<keyword evidence="11" id="KW-1185">Reference proteome</keyword>
<comment type="function">
    <text evidence="8">Catalyzes the acetylation of L-2,4-diaminobutyrate (DABA) to gamma-N-acetyl-alpha,gamma-diaminobutyric acid (ADABA) with acetyl coenzyme A.</text>
</comment>
<evidence type="ECO:0000256" key="4">
    <source>
        <dbReference type="ARBA" id="ARBA00017935"/>
    </source>
</evidence>
<comment type="similarity">
    <text evidence="2 8">Belongs to the acetyltransferase family. EctA subfamily.</text>
</comment>
<dbReference type="GO" id="GO:0033816">
    <property type="term" value="F:diaminobutyrate acetyltransferase activity"/>
    <property type="evidence" value="ECO:0007669"/>
    <property type="project" value="UniProtKB-EC"/>
</dbReference>